<reference evidence="2" key="1">
    <citation type="journal article" date="2020" name="New Phytol.">
        <title>Comparative genomics reveals dynamic genome evolution in host specialist ectomycorrhizal fungi.</title>
        <authorList>
            <person name="Lofgren L.A."/>
            <person name="Nguyen N.H."/>
            <person name="Vilgalys R."/>
            <person name="Ruytinx J."/>
            <person name="Liao H.L."/>
            <person name="Branco S."/>
            <person name="Kuo A."/>
            <person name="LaButti K."/>
            <person name="Lipzen A."/>
            <person name="Andreopoulos W."/>
            <person name="Pangilinan J."/>
            <person name="Riley R."/>
            <person name="Hundley H."/>
            <person name="Na H."/>
            <person name="Barry K."/>
            <person name="Grigoriev I.V."/>
            <person name="Stajich J.E."/>
            <person name="Kennedy P.G."/>
        </authorList>
    </citation>
    <scope>NUCLEOTIDE SEQUENCE</scope>
    <source>
        <strain evidence="2">FC423</strain>
    </source>
</reference>
<dbReference type="RefSeq" id="XP_041288380.1">
    <property type="nucleotide sequence ID" value="XM_041429437.1"/>
</dbReference>
<dbReference type="GeneID" id="64691696"/>
<accession>A0A9P7EXY3</accession>
<dbReference type="InterPro" id="IPR011009">
    <property type="entry name" value="Kinase-like_dom_sf"/>
</dbReference>
<gene>
    <name evidence="2" type="ORF">F5147DRAFT_372560</name>
</gene>
<dbReference type="Proteomes" id="UP000823399">
    <property type="component" value="Unassembled WGS sequence"/>
</dbReference>
<dbReference type="GO" id="GO:0004672">
    <property type="term" value="F:protein kinase activity"/>
    <property type="evidence" value="ECO:0007669"/>
    <property type="project" value="InterPro"/>
</dbReference>
<dbReference type="PROSITE" id="PS50011">
    <property type="entry name" value="PROTEIN_KINASE_DOM"/>
    <property type="match status" value="1"/>
</dbReference>
<evidence type="ECO:0000313" key="2">
    <source>
        <dbReference type="EMBL" id="KAG2096984.1"/>
    </source>
</evidence>
<dbReference type="Pfam" id="PF00069">
    <property type="entry name" value="Pkinase"/>
    <property type="match status" value="1"/>
</dbReference>
<comment type="caution">
    <text evidence="2">The sequence shown here is derived from an EMBL/GenBank/DDBJ whole genome shotgun (WGS) entry which is preliminary data.</text>
</comment>
<sequence length="285" mass="32509">MLQVLFERDSIAARNNVIEERQYELSIDRGTQFAQPTIHEWSSIEAGTKTVMRVIFEQQGTSGVDYQCHFCGVVNRLGVETIMHLLELFQRQAGCSIDCQICKRRFHISLVPASAERIPQRVPRGSLHDYLRRNHFNLSERQKSDILFEVVDGIEYLHKQGIVHGNLTGDTIFCDGPGHVRIADIQIFNEPGNARYIAPESITRDYRIEAPRPSKAGDVYSYGCIVILVLSGKLPYWWIPEEAQVLAEKLKGTEPFGPTVEVESLRNLAYPVPHQILTQRWMKCS</sequence>
<organism evidence="2 3">
    <name type="scientific">Suillus discolor</name>
    <dbReference type="NCBI Taxonomy" id="1912936"/>
    <lineage>
        <taxon>Eukaryota</taxon>
        <taxon>Fungi</taxon>
        <taxon>Dikarya</taxon>
        <taxon>Basidiomycota</taxon>
        <taxon>Agaricomycotina</taxon>
        <taxon>Agaricomycetes</taxon>
        <taxon>Agaricomycetidae</taxon>
        <taxon>Boletales</taxon>
        <taxon>Suillineae</taxon>
        <taxon>Suillaceae</taxon>
        <taxon>Suillus</taxon>
    </lineage>
</organism>
<evidence type="ECO:0000313" key="3">
    <source>
        <dbReference type="Proteomes" id="UP000823399"/>
    </source>
</evidence>
<dbReference type="InterPro" id="IPR000719">
    <property type="entry name" value="Prot_kinase_dom"/>
</dbReference>
<dbReference type="OrthoDB" id="2671932at2759"/>
<keyword evidence="2" id="KW-0808">Transferase</keyword>
<dbReference type="SUPFAM" id="SSF56112">
    <property type="entry name" value="Protein kinase-like (PK-like)"/>
    <property type="match status" value="1"/>
</dbReference>
<dbReference type="SMART" id="SM00220">
    <property type="entry name" value="S_TKc"/>
    <property type="match status" value="1"/>
</dbReference>
<dbReference type="GO" id="GO:0005737">
    <property type="term" value="C:cytoplasm"/>
    <property type="evidence" value="ECO:0007669"/>
    <property type="project" value="TreeGrafter"/>
</dbReference>
<evidence type="ECO:0000259" key="1">
    <source>
        <dbReference type="PROSITE" id="PS50011"/>
    </source>
</evidence>
<dbReference type="AlphaFoldDB" id="A0A9P7EXY3"/>
<dbReference type="Gene3D" id="1.10.510.10">
    <property type="entry name" value="Transferase(Phosphotransferase) domain 1"/>
    <property type="match status" value="1"/>
</dbReference>
<keyword evidence="2" id="KW-0418">Kinase</keyword>
<name>A0A9P7EXY3_9AGAM</name>
<dbReference type="PANTHER" id="PTHR23257">
    <property type="entry name" value="SERINE-THREONINE PROTEIN KINASE"/>
    <property type="match status" value="1"/>
</dbReference>
<proteinExistence type="predicted"/>
<dbReference type="GO" id="GO:0005524">
    <property type="term" value="F:ATP binding"/>
    <property type="evidence" value="ECO:0007669"/>
    <property type="project" value="InterPro"/>
</dbReference>
<dbReference type="GO" id="GO:0007165">
    <property type="term" value="P:signal transduction"/>
    <property type="evidence" value="ECO:0007669"/>
    <property type="project" value="TreeGrafter"/>
</dbReference>
<protein>
    <submittedName>
        <fullName evidence="2">Kinase-like domain-containing protein</fullName>
    </submittedName>
</protein>
<keyword evidence="3" id="KW-1185">Reference proteome</keyword>
<dbReference type="EMBL" id="JABBWM010000067">
    <property type="protein sequence ID" value="KAG2096984.1"/>
    <property type="molecule type" value="Genomic_DNA"/>
</dbReference>
<dbReference type="InterPro" id="IPR050167">
    <property type="entry name" value="Ser_Thr_protein_kinase"/>
</dbReference>
<feature type="domain" description="Protein kinase" evidence="1">
    <location>
        <begin position="1"/>
        <end position="285"/>
    </location>
</feature>